<evidence type="ECO:0000256" key="4">
    <source>
        <dbReference type="ARBA" id="ARBA00022553"/>
    </source>
</evidence>
<evidence type="ECO:0000259" key="11">
    <source>
        <dbReference type="SMART" id="SM00065"/>
    </source>
</evidence>
<keyword evidence="6" id="KW-0479">Metal-binding</keyword>
<organism evidence="13 14">
    <name type="scientific">Saccharopolyspora thermophila</name>
    <dbReference type="NCBI Taxonomy" id="89367"/>
    <lineage>
        <taxon>Bacteria</taxon>
        <taxon>Bacillati</taxon>
        <taxon>Actinomycetota</taxon>
        <taxon>Actinomycetes</taxon>
        <taxon>Pseudonocardiales</taxon>
        <taxon>Pseudonocardiaceae</taxon>
        <taxon>Saccharopolyspora</taxon>
    </lineage>
</organism>
<comment type="cofactor">
    <cofactor evidence="1">
        <name>Mg(2+)</name>
        <dbReference type="ChEBI" id="CHEBI:18420"/>
    </cofactor>
</comment>
<dbReference type="Gene3D" id="1.20.5.1930">
    <property type="match status" value="1"/>
</dbReference>
<dbReference type="InterPro" id="IPR003594">
    <property type="entry name" value="HATPase_dom"/>
</dbReference>
<evidence type="ECO:0000313" key="13">
    <source>
        <dbReference type="EMBL" id="GGI84460.1"/>
    </source>
</evidence>
<dbReference type="GO" id="GO:0000287">
    <property type="term" value="F:magnesium ion binding"/>
    <property type="evidence" value="ECO:0007669"/>
    <property type="project" value="UniProtKB-ARBA"/>
</dbReference>
<dbReference type="GO" id="GO:0070025">
    <property type="term" value="F:carbon monoxide binding"/>
    <property type="evidence" value="ECO:0007669"/>
    <property type="project" value="UniProtKB-ARBA"/>
</dbReference>
<dbReference type="InterPro" id="IPR050482">
    <property type="entry name" value="Sensor_HK_TwoCompSys"/>
</dbReference>
<feature type="domain" description="GAF" evidence="11">
    <location>
        <begin position="223"/>
        <end position="371"/>
    </location>
</feature>
<dbReference type="GO" id="GO:0020037">
    <property type="term" value="F:heme binding"/>
    <property type="evidence" value="ECO:0007669"/>
    <property type="project" value="UniProtKB-ARBA"/>
</dbReference>
<dbReference type="InterPro" id="IPR011712">
    <property type="entry name" value="Sig_transdc_His_kin_sub3_dim/P"/>
</dbReference>
<comment type="cofactor">
    <cofactor evidence="2">
        <name>heme</name>
        <dbReference type="ChEBI" id="CHEBI:30413"/>
    </cofactor>
</comment>
<keyword evidence="9" id="KW-0408">Iron</keyword>
<dbReference type="InterPro" id="IPR036890">
    <property type="entry name" value="HATPase_C_sf"/>
</dbReference>
<evidence type="ECO:0000256" key="2">
    <source>
        <dbReference type="ARBA" id="ARBA00001971"/>
    </source>
</evidence>
<dbReference type="Pfam" id="PF13185">
    <property type="entry name" value="GAF_2"/>
    <property type="match status" value="1"/>
</dbReference>
<comment type="caution">
    <text evidence="13">The sequence shown here is derived from an EMBL/GenBank/DDBJ whole genome shotgun (WGS) entry which is preliminary data.</text>
</comment>
<dbReference type="Pfam" id="PF02518">
    <property type="entry name" value="HATPase_c"/>
    <property type="match status" value="1"/>
</dbReference>
<evidence type="ECO:0000256" key="7">
    <source>
        <dbReference type="ARBA" id="ARBA00022777"/>
    </source>
</evidence>
<dbReference type="SUPFAM" id="SSF55874">
    <property type="entry name" value="ATPase domain of HSP90 chaperone/DNA topoisomerase II/histidine kinase"/>
    <property type="match status" value="1"/>
</dbReference>
<evidence type="ECO:0000313" key="12">
    <source>
        <dbReference type="EMBL" id="GAA0517742.1"/>
    </source>
</evidence>
<keyword evidence="4" id="KW-0597">Phosphoprotein</keyword>
<dbReference type="GO" id="GO:0000155">
    <property type="term" value="F:phosphorelay sensor kinase activity"/>
    <property type="evidence" value="ECO:0007669"/>
    <property type="project" value="InterPro"/>
</dbReference>
<dbReference type="EMBL" id="BMMT01000006">
    <property type="protein sequence ID" value="GGI84460.1"/>
    <property type="molecule type" value="Genomic_DNA"/>
</dbReference>
<keyword evidence="7 13" id="KW-0418">Kinase</keyword>
<dbReference type="GO" id="GO:0019826">
    <property type="term" value="F:oxygen sensor activity"/>
    <property type="evidence" value="ECO:0007669"/>
    <property type="project" value="UniProtKB-ARBA"/>
</dbReference>
<keyword evidence="3" id="KW-0963">Cytoplasm</keyword>
<dbReference type="CDD" id="cd16917">
    <property type="entry name" value="HATPase_UhpB-NarQ-NarX-like"/>
    <property type="match status" value="1"/>
</dbReference>
<keyword evidence="8" id="KW-0460">Magnesium</keyword>
<evidence type="ECO:0000256" key="9">
    <source>
        <dbReference type="ARBA" id="ARBA00023004"/>
    </source>
</evidence>
<proteinExistence type="predicted"/>
<dbReference type="Proteomes" id="UP001500220">
    <property type="component" value="Unassembled WGS sequence"/>
</dbReference>
<dbReference type="Gene3D" id="3.30.565.10">
    <property type="entry name" value="Histidine kinase-like ATPase, C-terminal domain"/>
    <property type="match status" value="1"/>
</dbReference>
<reference evidence="12" key="4">
    <citation type="submission" date="2023-12" db="EMBL/GenBank/DDBJ databases">
        <authorList>
            <person name="Sun Q."/>
            <person name="Inoue M."/>
        </authorList>
    </citation>
    <scope>NUCLEOTIDE SEQUENCE</scope>
    <source>
        <strain evidence="12">JCM 10664</strain>
    </source>
</reference>
<dbReference type="GO" id="GO:0046983">
    <property type="term" value="F:protein dimerization activity"/>
    <property type="evidence" value="ECO:0007669"/>
    <property type="project" value="InterPro"/>
</dbReference>
<dbReference type="InterPro" id="IPR029016">
    <property type="entry name" value="GAF-like_dom_sf"/>
</dbReference>
<accession>A0A917JSM8</accession>
<dbReference type="Proteomes" id="UP000597989">
    <property type="component" value="Unassembled WGS sequence"/>
</dbReference>
<gene>
    <name evidence="12" type="ORF">GCM10009545_19720</name>
    <name evidence="13" type="ORF">GCM10011581_21970</name>
</gene>
<evidence type="ECO:0000256" key="1">
    <source>
        <dbReference type="ARBA" id="ARBA00001946"/>
    </source>
</evidence>
<dbReference type="Pfam" id="PF07730">
    <property type="entry name" value="HisKA_3"/>
    <property type="match status" value="1"/>
</dbReference>
<evidence type="ECO:0000256" key="8">
    <source>
        <dbReference type="ARBA" id="ARBA00022842"/>
    </source>
</evidence>
<dbReference type="SMART" id="SM00065">
    <property type="entry name" value="GAF"/>
    <property type="match status" value="2"/>
</dbReference>
<evidence type="ECO:0000256" key="10">
    <source>
        <dbReference type="ARBA" id="ARBA00023012"/>
    </source>
</evidence>
<dbReference type="GO" id="GO:0005524">
    <property type="term" value="F:ATP binding"/>
    <property type="evidence" value="ECO:0007669"/>
    <property type="project" value="UniProtKB-ARBA"/>
</dbReference>
<evidence type="ECO:0000256" key="3">
    <source>
        <dbReference type="ARBA" id="ARBA00022490"/>
    </source>
</evidence>
<dbReference type="SUPFAM" id="SSF55781">
    <property type="entry name" value="GAF domain-like"/>
    <property type="match status" value="2"/>
</dbReference>
<keyword evidence="5" id="KW-0808">Transferase</keyword>
<dbReference type="Pfam" id="PF01590">
    <property type="entry name" value="GAF"/>
    <property type="match status" value="1"/>
</dbReference>
<keyword evidence="10" id="KW-0902">Two-component regulatory system</keyword>
<evidence type="ECO:0000313" key="15">
    <source>
        <dbReference type="Proteomes" id="UP001500220"/>
    </source>
</evidence>
<keyword evidence="15" id="KW-1185">Reference proteome</keyword>
<reference evidence="12 15" key="2">
    <citation type="journal article" date="2019" name="Int. J. Syst. Evol. Microbiol.">
        <title>The Global Catalogue of Microorganisms (GCM) 10K type strain sequencing project: providing services to taxonomists for standard genome sequencing and annotation.</title>
        <authorList>
            <consortium name="The Broad Institute Genomics Platform"/>
            <consortium name="The Broad Institute Genome Sequencing Center for Infectious Disease"/>
            <person name="Wu L."/>
            <person name="Ma J."/>
        </authorList>
    </citation>
    <scope>NUCLEOTIDE SEQUENCE [LARGE SCALE GENOMIC DNA]</scope>
    <source>
        <strain evidence="12 15">JCM 10664</strain>
    </source>
</reference>
<dbReference type="GO" id="GO:0070026">
    <property type="term" value="F:nitric oxide binding"/>
    <property type="evidence" value="ECO:0007669"/>
    <property type="project" value="UniProtKB-ARBA"/>
</dbReference>
<dbReference type="GO" id="GO:0016020">
    <property type="term" value="C:membrane"/>
    <property type="evidence" value="ECO:0007669"/>
    <property type="project" value="InterPro"/>
</dbReference>
<evidence type="ECO:0000256" key="6">
    <source>
        <dbReference type="ARBA" id="ARBA00022723"/>
    </source>
</evidence>
<dbReference type="PANTHER" id="PTHR24421:SF56">
    <property type="entry name" value="OXYGEN SENSOR HISTIDINE KINASE RESPONSE REGULATOR DOST"/>
    <property type="match status" value="1"/>
</dbReference>
<evidence type="ECO:0000256" key="5">
    <source>
        <dbReference type="ARBA" id="ARBA00022679"/>
    </source>
</evidence>
<dbReference type="GO" id="GO:0019825">
    <property type="term" value="F:oxygen binding"/>
    <property type="evidence" value="ECO:0007669"/>
    <property type="project" value="UniProtKB-ARBA"/>
</dbReference>
<dbReference type="PANTHER" id="PTHR24421">
    <property type="entry name" value="NITRATE/NITRITE SENSOR PROTEIN NARX-RELATED"/>
    <property type="match status" value="1"/>
</dbReference>
<dbReference type="EMBL" id="BAAAHC010000008">
    <property type="protein sequence ID" value="GAA0517742.1"/>
    <property type="molecule type" value="Genomic_DNA"/>
</dbReference>
<dbReference type="FunFam" id="3.30.450.40:FF:000052">
    <property type="entry name" value="Oxygen sensor histidine kinase response regulator DevS/DosS"/>
    <property type="match status" value="1"/>
</dbReference>
<feature type="domain" description="GAF" evidence="11">
    <location>
        <begin position="56"/>
        <end position="202"/>
    </location>
</feature>
<reference evidence="13 14" key="1">
    <citation type="journal article" date="2014" name="Int. J. Syst. Evol. Microbiol.">
        <title>Complete genome sequence of Corynebacterium casei LMG S-19264T (=DSM 44701T), isolated from a smear-ripened cheese.</title>
        <authorList>
            <consortium name="US DOE Joint Genome Institute (JGI-PGF)"/>
            <person name="Walter F."/>
            <person name="Albersmeier A."/>
            <person name="Kalinowski J."/>
            <person name="Ruckert C."/>
        </authorList>
    </citation>
    <scope>NUCLEOTIDE SEQUENCE [LARGE SCALE GENOMIC DNA]</scope>
    <source>
        <strain evidence="13 14">CGMCC 4.7206</strain>
    </source>
</reference>
<dbReference type="AlphaFoldDB" id="A0A917JSM8"/>
<dbReference type="Gene3D" id="3.30.450.40">
    <property type="match status" value="2"/>
</dbReference>
<dbReference type="GO" id="GO:0070483">
    <property type="term" value="P:detection of hypoxia"/>
    <property type="evidence" value="ECO:0007669"/>
    <property type="project" value="UniProtKB-ARBA"/>
</dbReference>
<reference evidence="13" key="3">
    <citation type="submission" date="2020-09" db="EMBL/GenBank/DDBJ databases">
        <authorList>
            <person name="Sun Q."/>
            <person name="Zhou Y."/>
        </authorList>
    </citation>
    <scope>NUCLEOTIDE SEQUENCE</scope>
    <source>
        <strain evidence="13">CGMCC 4.7206</strain>
    </source>
</reference>
<dbReference type="InterPro" id="IPR003018">
    <property type="entry name" value="GAF"/>
</dbReference>
<evidence type="ECO:0000313" key="14">
    <source>
        <dbReference type="Proteomes" id="UP000597989"/>
    </source>
</evidence>
<sequence>MPSPRGAWTGPVGTSSLVRLGELLAQVQERIEEIVGIRERLDGLLEAVLTISSELELDTLLRQIVRSSMRLVDARYAAIGVLAEDGSLSQFIYEGIDEETRRRIGPLPTGGGVLGVVIEESAPLRLDDVSRHPASVGFPPNHPPMRSFLGVPIRARQETYGRLYLADKRDGAFTADDESVVQALAAAAGIAVDNARLFDEVRRRERWLDATSEITTQLLAGTDTLDALHLIAERALELTAADYTLLVVPDDEENPAAAEELTVAVCAGDGIGDLVGRRLPVAGSTSGQVLRERLPRNVTRLAFDFTGGLSIGFGPALAVPMRAGDGLSGVLLAVRASGAQRFDDHALQVVSSFADQATLALQRAEAQLARRELDVLADRDRIARDLHDNVIQRLFAVGMAMQGTHRQVKSPAVADRLAEHIDQLHEVIQDVRAAIFDLHAGLAGARRFRDRVQQVVTDMVGDSPLHLAVRMSGPLDVLPPQLAEQAEAVVREAVSNVVRHARASELSVAVSAGEELVVEVTDDGVGITEQVARSGLRNLAERAAECGGECAVERRATGGTRLRWTAPAR</sequence>
<protein>
    <submittedName>
        <fullName evidence="12">GAF domain-containing sensor histidine kinase</fullName>
    </submittedName>
    <submittedName>
        <fullName evidence="13">Histidine kinase response regulator</fullName>
    </submittedName>
</protein>
<name>A0A917JSM8_9PSEU</name>